<keyword evidence="4" id="KW-0547">Nucleotide-binding</keyword>
<comment type="similarity">
    <text evidence="6">Belongs to the HepT RNase toxin family.</text>
</comment>
<keyword evidence="2" id="KW-1277">Toxin-antitoxin system</keyword>
<dbReference type="GO" id="GO:0110001">
    <property type="term" value="C:toxin-antitoxin complex"/>
    <property type="evidence" value="ECO:0007669"/>
    <property type="project" value="InterPro"/>
</dbReference>
<protein>
    <submittedName>
        <fullName evidence="7">Uncharacterized conserved protein, contains HEPN domain</fullName>
    </submittedName>
</protein>
<gene>
    <name evidence="7" type="ORF">SAMN06264868_10511</name>
</gene>
<evidence type="ECO:0000256" key="5">
    <source>
        <dbReference type="ARBA" id="ARBA00022801"/>
    </source>
</evidence>
<evidence type="ECO:0000313" key="7">
    <source>
        <dbReference type="EMBL" id="SMP07206.1"/>
    </source>
</evidence>
<dbReference type="Proteomes" id="UP001157947">
    <property type="component" value="Unassembled WGS sequence"/>
</dbReference>
<dbReference type="PANTHER" id="PTHR34139">
    <property type="entry name" value="UPF0331 PROTEIN MJ0127"/>
    <property type="match status" value="1"/>
</dbReference>
<name>A0AA45WKK7_9AQUI</name>
<dbReference type="EMBL" id="FXTX01000005">
    <property type="protein sequence ID" value="SMP07206.1"/>
    <property type="molecule type" value="Genomic_DNA"/>
</dbReference>
<keyword evidence="3" id="KW-0540">Nuclease</keyword>
<dbReference type="GO" id="GO:0004540">
    <property type="term" value="F:RNA nuclease activity"/>
    <property type="evidence" value="ECO:0007669"/>
    <property type="project" value="InterPro"/>
</dbReference>
<dbReference type="RefSeq" id="WP_265134040.1">
    <property type="nucleotide sequence ID" value="NZ_FXTX01000005.1"/>
</dbReference>
<accession>A0AA45WKK7</accession>
<dbReference type="InterPro" id="IPR037038">
    <property type="entry name" value="HepT-like_sf"/>
</dbReference>
<dbReference type="PANTHER" id="PTHR34139:SF1">
    <property type="entry name" value="RNASE MJ1380-RELATED"/>
    <property type="match status" value="1"/>
</dbReference>
<dbReference type="InterPro" id="IPR008201">
    <property type="entry name" value="HepT-like"/>
</dbReference>
<organism evidence="7 8">
    <name type="scientific">Venenivibrio stagnispumantis</name>
    <dbReference type="NCBI Taxonomy" id="407998"/>
    <lineage>
        <taxon>Bacteria</taxon>
        <taxon>Pseudomonadati</taxon>
        <taxon>Aquificota</taxon>
        <taxon>Aquificia</taxon>
        <taxon>Aquificales</taxon>
        <taxon>Hydrogenothermaceae</taxon>
        <taxon>Venenivibrio</taxon>
    </lineage>
</organism>
<dbReference type="Gene3D" id="1.20.120.580">
    <property type="entry name" value="bsu32300-like"/>
    <property type="match status" value="1"/>
</dbReference>
<keyword evidence="8" id="KW-1185">Reference proteome</keyword>
<evidence type="ECO:0000256" key="2">
    <source>
        <dbReference type="ARBA" id="ARBA00022649"/>
    </source>
</evidence>
<comment type="caution">
    <text evidence="7">The sequence shown here is derived from an EMBL/GenBank/DDBJ whole genome shotgun (WGS) entry which is preliminary data.</text>
</comment>
<dbReference type="GO" id="GO:0000166">
    <property type="term" value="F:nucleotide binding"/>
    <property type="evidence" value="ECO:0007669"/>
    <property type="project" value="UniProtKB-KW"/>
</dbReference>
<keyword evidence="1" id="KW-0597">Phosphoprotein</keyword>
<evidence type="ECO:0000313" key="8">
    <source>
        <dbReference type="Proteomes" id="UP001157947"/>
    </source>
</evidence>
<dbReference type="InterPro" id="IPR051813">
    <property type="entry name" value="HepT_RNase_toxin"/>
</dbReference>
<keyword evidence="5" id="KW-0378">Hydrolase</keyword>
<dbReference type="AlphaFoldDB" id="A0AA45WKK7"/>
<evidence type="ECO:0000256" key="4">
    <source>
        <dbReference type="ARBA" id="ARBA00022741"/>
    </source>
</evidence>
<dbReference type="GO" id="GO:0016787">
    <property type="term" value="F:hydrolase activity"/>
    <property type="evidence" value="ECO:0007669"/>
    <property type="project" value="UniProtKB-KW"/>
</dbReference>
<sequence length="114" mass="13425">MSKREYKLFLKDILENIELIKEFTSNINSLEDLENSKLILFAVLKALENIGEAAKNIPSEIKEKYPYFCKEISGLRDIIVHHYWGVDIEIIWDVIENELDELENLTKKVLENEQ</sequence>
<evidence type="ECO:0000256" key="6">
    <source>
        <dbReference type="ARBA" id="ARBA00024207"/>
    </source>
</evidence>
<evidence type="ECO:0000256" key="1">
    <source>
        <dbReference type="ARBA" id="ARBA00022553"/>
    </source>
</evidence>
<reference evidence="7" key="1">
    <citation type="submission" date="2017-05" db="EMBL/GenBank/DDBJ databases">
        <authorList>
            <person name="Varghese N."/>
            <person name="Submissions S."/>
        </authorList>
    </citation>
    <scope>NUCLEOTIDE SEQUENCE</scope>
    <source>
        <strain evidence="7">DSM 18763</strain>
    </source>
</reference>
<dbReference type="Pfam" id="PF01934">
    <property type="entry name" value="HepT-like"/>
    <property type="match status" value="1"/>
</dbReference>
<proteinExistence type="inferred from homology"/>
<evidence type="ECO:0000256" key="3">
    <source>
        <dbReference type="ARBA" id="ARBA00022722"/>
    </source>
</evidence>